<reference evidence="4" key="1">
    <citation type="submission" date="2020-10" db="EMBL/GenBank/DDBJ databases">
        <title>Unveiling of a novel bifunctional photoreceptor, Dualchrome1, isolated from a cosmopolitan green alga.</title>
        <authorList>
            <person name="Suzuki S."/>
            <person name="Kawachi M."/>
        </authorList>
    </citation>
    <scope>NUCLEOTIDE SEQUENCE</scope>
    <source>
        <strain evidence="4">NIES 2893</strain>
    </source>
</reference>
<feature type="chain" id="PRO_5032621647" description="Peptidase S1 domain-containing protein" evidence="2">
    <location>
        <begin position="32"/>
        <end position="1150"/>
    </location>
</feature>
<dbReference type="CDD" id="cd00190">
    <property type="entry name" value="Tryp_SPc"/>
    <property type="match status" value="3"/>
</dbReference>
<dbReference type="OrthoDB" id="551340at2759"/>
<keyword evidence="2" id="KW-0732">Signal</keyword>
<dbReference type="InterPro" id="IPR009003">
    <property type="entry name" value="Peptidase_S1_PA"/>
</dbReference>
<keyword evidence="5" id="KW-1185">Reference proteome</keyword>
<sequence>MMLTMSRRIRAAAVAPLFFLVLMIHLHQTKAQDDPCGLEVGGGGTFSKCKLCPAGAIVGSRSASATTPTSTIRLGVESSYTISTDLSYVPQHHFNITTTAGAAEVINNMDATSRVVGGANALRATYSWMTALYVESENTPGNYFFTCGAALIGPDRVATAAHCVDGREDRNFLVGVGRYTVGSPPGDDDDNDGLARFVEVNQVIVHSDYNSQTFENDIAILVLTESVDTSVNTPITIAVVDGTPALSRGSQLRVIGWGTTVSGGEISQTLQQANVALLDDETCTRTVGLPFNGRGMLCAGFENGGTDTCQGDSGGPLFYDNGDSALQHRFELVGLTSWGRGCAQPESPGTFLDATSPESHATVRVTVSGSERVTVSHSSLHALTRDLSMMLTMSRRIRAAAVAPLFFLVLMIHLHQTKAQDDPCGLEVGGGGTFSKCKLCPAGAIVGSRSASATTPTSTIRLGVESSYTISTDLSYVPQHHFNITTTAGAAEVINNMDATSRVVGGANALRATYSWMTALYVESENTPGNYFFTCGAALIGPDRVATAAHCVDGREDRNFLVGVGRYTVGSPPGDDDDNDGLARFVEVNQVIVHSDYNSQTFENDIAILVLTESVDTSVNTPITIAVVDGTPALSRGSQLRVIGWGTTVSGGEISQTLQQANVALLDDETCTRTVGLPFNGRRMLCAGFENGGIDTCQGDSGGPLFYDNGDSVLEHRFELVGLTSWGRGCAQPESPGVYVNLRNFAGWLLNKTNKQIRTSCEFHTTSKARGIRTTSLRQLAAQDDPCGLEVGGGGTFSKCKLCPAGAIVGSRSASATTPTSTIRLGVESSYTISTDLSYVPQHHFNITTTAGAAEVINNMDATSRVVGGANALRATYSWMTALYVESENTPGNYFFTCGAALIGPDRVATAAHCVDGREDRNFLVGVGRYTVGSPPGDDDDNDGLARFVEVNQVIVHSDYNSQTFENDIAILVLTESVDTSVNTPITIAVVDGTPALSRGSQLRVIGWGTTVSGGEISQTLQQANVALLDDETCTRTVGLPFNGRRMLCAGFENGGIDTCQGDSGGPLFYDNGDSVLEHRFELVGLTSWGRGCAQPESPGLVVFAQPPCDSLLVVTIFVGVTMLPAILVNRGRSLRNVLSAALPREIASA</sequence>
<keyword evidence="1" id="KW-1015">Disulfide bond</keyword>
<feature type="domain" description="Peptidase S1" evidence="3">
    <location>
        <begin position="866"/>
        <end position="1144"/>
    </location>
</feature>
<evidence type="ECO:0000313" key="4">
    <source>
        <dbReference type="EMBL" id="GHP04467.1"/>
    </source>
</evidence>
<dbReference type="SUPFAM" id="SSF50494">
    <property type="entry name" value="Trypsin-like serine proteases"/>
    <property type="match status" value="3"/>
</dbReference>
<dbReference type="Pfam" id="PF00089">
    <property type="entry name" value="Trypsin"/>
    <property type="match status" value="3"/>
</dbReference>
<feature type="domain" description="Peptidase S1" evidence="3">
    <location>
        <begin position="503"/>
        <end position="754"/>
    </location>
</feature>
<dbReference type="InterPro" id="IPR001314">
    <property type="entry name" value="Peptidase_S1A"/>
</dbReference>
<dbReference type="PROSITE" id="PS00135">
    <property type="entry name" value="TRYPSIN_SER"/>
    <property type="match status" value="3"/>
</dbReference>
<feature type="domain" description="Peptidase S1" evidence="3">
    <location>
        <begin position="115"/>
        <end position="388"/>
    </location>
</feature>
<feature type="signal peptide" evidence="2">
    <location>
        <begin position="1"/>
        <end position="31"/>
    </location>
</feature>
<dbReference type="InterPro" id="IPR043504">
    <property type="entry name" value="Peptidase_S1_PA_chymotrypsin"/>
</dbReference>
<evidence type="ECO:0000259" key="3">
    <source>
        <dbReference type="PROSITE" id="PS50240"/>
    </source>
</evidence>
<dbReference type="PRINTS" id="PR00722">
    <property type="entry name" value="CHYMOTRYPSIN"/>
</dbReference>
<dbReference type="Proteomes" id="UP000660262">
    <property type="component" value="Unassembled WGS sequence"/>
</dbReference>
<dbReference type="InterPro" id="IPR033116">
    <property type="entry name" value="TRYPSIN_SER"/>
</dbReference>
<dbReference type="Gene3D" id="2.40.10.10">
    <property type="entry name" value="Trypsin-like serine proteases"/>
    <property type="match status" value="3"/>
</dbReference>
<evidence type="ECO:0000256" key="1">
    <source>
        <dbReference type="ARBA" id="ARBA00023157"/>
    </source>
</evidence>
<gene>
    <name evidence="4" type="ORF">PPROV_000322100</name>
</gene>
<dbReference type="PANTHER" id="PTHR24252">
    <property type="entry name" value="ACROSIN-RELATED"/>
    <property type="match status" value="1"/>
</dbReference>
<dbReference type="FunFam" id="2.40.10.10:FF:000002">
    <property type="entry name" value="Transmembrane protease serine"/>
    <property type="match status" value="3"/>
</dbReference>
<proteinExistence type="predicted"/>
<evidence type="ECO:0000256" key="2">
    <source>
        <dbReference type="SAM" id="SignalP"/>
    </source>
</evidence>
<comment type="caution">
    <text evidence="4">The sequence shown here is derived from an EMBL/GenBank/DDBJ whole genome shotgun (WGS) entry which is preliminary data.</text>
</comment>
<dbReference type="PANTHER" id="PTHR24252:SF7">
    <property type="entry name" value="HYALIN"/>
    <property type="match status" value="1"/>
</dbReference>
<protein>
    <recommendedName>
        <fullName evidence="3">Peptidase S1 domain-containing protein</fullName>
    </recommendedName>
</protein>
<dbReference type="GO" id="GO:0006508">
    <property type="term" value="P:proteolysis"/>
    <property type="evidence" value="ECO:0007669"/>
    <property type="project" value="InterPro"/>
</dbReference>
<dbReference type="PROSITE" id="PS50240">
    <property type="entry name" value="TRYPSIN_DOM"/>
    <property type="match status" value="3"/>
</dbReference>
<dbReference type="InterPro" id="IPR001254">
    <property type="entry name" value="Trypsin_dom"/>
</dbReference>
<evidence type="ECO:0000313" key="5">
    <source>
        <dbReference type="Proteomes" id="UP000660262"/>
    </source>
</evidence>
<dbReference type="GO" id="GO:0004252">
    <property type="term" value="F:serine-type endopeptidase activity"/>
    <property type="evidence" value="ECO:0007669"/>
    <property type="project" value="InterPro"/>
</dbReference>
<name>A0A830HHD7_9CHLO</name>
<dbReference type="EMBL" id="BNJQ01000007">
    <property type="protein sequence ID" value="GHP04467.1"/>
    <property type="molecule type" value="Genomic_DNA"/>
</dbReference>
<organism evidence="4 5">
    <name type="scientific">Pycnococcus provasolii</name>
    <dbReference type="NCBI Taxonomy" id="41880"/>
    <lineage>
        <taxon>Eukaryota</taxon>
        <taxon>Viridiplantae</taxon>
        <taxon>Chlorophyta</taxon>
        <taxon>Pseudoscourfieldiophyceae</taxon>
        <taxon>Pseudoscourfieldiales</taxon>
        <taxon>Pycnococcaceae</taxon>
        <taxon>Pycnococcus</taxon>
    </lineage>
</organism>
<dbReference type="AlphaFoldDB" id="A0A830HHD7"/>
<accession>A0A830HHD7</accession>
<dbReference type="SMART" id="SM00020">
    <property type="entry name" value="Tryp_SPc"/>
    <property type="match status" value="3"/>
</dbReference>